<protein>
    <submittedName>
        <fullName evidence="3">Putative secreted protein</fullName>
    </submittedName>
</protein>
<evidence type="ECO:0000256" key="2">
    <source>
        <dbReference type="SAM" id="MobiDB-lite"/>
    </source>
</evidence>
<dbReference type="Pfam" id="PF20585">
    <property type="entry name" value="Pectate_lyase_5"/>
    <property type="match status" value="1"/>
</dbReference>
<gene>
    <name evidence="3" type="ORF">C7384_1012</name>
</gene>
<evidence type="ECO:0000313" key="4">
    <source>
        <dbReference type="Proteomes" id="UP000245433"/>
    </source>
</evidence>
<evidence type="ECO:0000313" key="3">
    <source>
        <dbReference type="EMBL" id="PVY86092.1"/>
    </source>
</evidence>
<proteinExistence type="predicted"/>
<comment type="caution">
    <text evidence="3">The sequence shown here is derived from an EMBL/GenBank/DDBJ whole genome shotgun (WGS) entry which is preliminary data.</text>
</comment>
<feature type="compositionally biased region" description="Low complexity" evidence="2">
    <location>
        <begin position="92"/>
        <end position="139"/>
    </location>
</feature>
<keyword evidence="4" id="KW-1185">Reference proteome</keyword>
<feature type="region of interest" description="Disordered" evidence="2">
    <location>
        <begin position="46"/>
        <end position="186"/>
    </location>
</feature>
<name>A0A2U1DEW5_9LACO</name>
<keyword evidence="1" id="KW-0732">Signal</keyword>
<feature type="region of interest" description="Disordered" evidence="2">
    <location>
        <begin position="1099"/>
        <end position="1587"/>
    </location>
</feature>
<dbReference type="InterPro" id="IPR022263">
    <property type="entry name" value="KxYKxGKxW"/>
</dbReference>
<dbReference type="InterPro" id="IPR046776">
    <property type="entry name" value="Pectate_lyase_5"/>
</dbReference>
<dbReference type="RefSeq" id="WP_165806745.1">
    <property type="nucleotide sequence ID" value="NZ_QEKT01000001.1"/>
</dbReference>
<reference evidence="3 4" key="1">
    <citation type="submission" date="2018-04" db="EMBL/GenBank/DDBJ databases">
        <title>Genomic Encyclopedia of Type Strains, Phase IV (KMG-IV): sequencing the most valuable type-strain genomes for metagenomic binning, comparative biology and taxonomic classification.</title>
        <authorList>
            <person name="Goeker M."/>
        </authorList>
    </citation>
    <scope>NUCLEOTIDE SEQUENCE [LARGE SCALE GENOMIC DNA]</scope>
    <source>
        <strain evidence="3 4">DSM 28795</strain>
    </source>
</reference>
<sequence length="1587" mass="161829">MKSNNIFDRNSVKTHFKMYKSGKLWLVSGISLFTLGIGNSTIISADNTTKKDTTDDQSVTSVQSQPTLAQQSQVVLVPETSTAQQVDSSAEQKAASDSNSASQSQSLSQSTAKQVQNLSTQDSLSLSTSDSVSTSQASQKNSNINQQTGQLEKSEVTSQPNTDSHATQPATSAVAQSTTDGTNTQSNADLASASYLTTDMSQATSQAKSTASSQARSQAQSDAYSRVASQTGQDADSTQQSQDYSQAASDANSTVDSQEGSRLSSTSTSTSLAQDLSLATSLALHTSASQSNSQSQGATSQNPFELLARTAGVASVGDVQADTSVQVSPDPDKNRSGFNSQTIYNDDPSHAVTPTSVKVKPAEQIINKDSYKDDAKRNNTYAKVSDWAGLQTAYNDNAISYIDIEGDIFNPKLDNSGSAALDWRTKGIIIDGNGHTVNLGKAAFRTGTTNTTVGTVFTVTNINLLQATVGTNWSGEGNSVTDYEGAITTRAQNGGMGSWIYNIDNVSLSGTNGISGDANTQPRRLLWAEGSAVNFSGNITANIKEELVVIGNVNIADGSKITMNRTAGTIGDSMFYFSAERQQYSNRMTNSTGHNHQFTVGDGASIIGNELSGYRNNRNPLVYARYDGIKVGDNVLWEQHRFQNFITDANYNGDGNGYGRKLIFGQNLTVVAPDNTGSNSFYLNGQTKVVFNAGTTLDLGQTNNSSVVFVGWDSQVTFISPKSLRIARLTTAGQPAAGSVFTIYSNTSIPYGFVLNNSAVRVWNNGTNSSTDIPAGNYEYPVTSMKVSSTNVVYTGQDNQQVIKPSNTIRELQTQSLDNGTIKINYVDFNGKVVGSTNIDVSDRNKYFIGKSLNLQTSDFTKLNMPTGYMWAIADQVPSSAKEKAQDGGDPTNDTDNGDAYGQANYAIVPMAGTNYIYNIYVYGVPQDVYYQYVDSNTGKVLYSKLSGKAGDEAIANNLVPANFGNKIDWTNDYYSSTNVPDGYHFDRANAQQATTTTVSTTTPLTTIYVAGNNQTIQPTFQDTNGRSLTPDQNITINGITGGQASIAAAPSVKDYGFDHVVLNGKTVPVGTTFTMTNGADKVTYVYYSIATSQSISTSASTSASIPASTSASTSNSTSTSASGSTSESSASASTSASNSASESSASASTSASNSASESSASTSTSASNSASESSASTSTSASNSASESSASASTSTSISGSTSISTSTSTSDSASSSSSKSKSESISTSASISTSESSASASTSASNSASESSASASTSTSISGSTSTSSSISTSTSISANGSDSNASTSTSISGSISTSNSSASTSTSTSISGSTSTSASISTSTSDSASASTSKSKSESISTSASNSASESSASTSTSTSISGSISTSTSASSSTSASTSGSASTSTSTSSSASGSTSSSISTSESISANGSNSNASISTSISTSTSASISTSESASTSASISDSISGSTSASKSASTSTSISNSDSTSASASTSTSSSISTSTSNSTSASSSTSASESTSAASASISTSISTSGSASGSTSTSISNSDSAASTSASISTSTSASSSMSTSTSQSASTSASISDSISGSTSASKSASTSTSISN</sequence>
<feature type="non-terminal residue" evidence="3">
    <location>
        <position position="1587"/>
    </location>
</feature>
<feature type="compositionally biased region" description="Low complexity" evidence="2">
    <location>
        <begin position="229"/>
        <end position="253"/>
    </location>
</feature>
<dbReference type="NCBIfam" id="TIGR03715">
    <property type="entry name" value="KxYKxGKxW"/>
    <property type="match status" value="1"/>
</dbReference>
<feature type="compositionally biased region" description="Low complexity" evidence="2">
    <location>
        <begin position="56"/>
        <end position="65"/>
    </location>
</feature>
<dbReference type="Pfam" id="PF19258">
    <property type="entry name" value="KxYKxGKxW_sig"/>
    <property type="match status" value="1"/>
</dbReference>
<feature type="compositionally biased region" description="Polar residues" evidence="2">
    <location>
        <begin position="140"/>
        <end position="186"/>
    </location>
</feature>
<feature type="compositionally biased region" description="Low complexity" evidence="2">
    <location>
        <begin position="206"/>
        <end position="221"/>
    </location>
</feature>
<feature type="compositionally biased region" description="Polar residues" evidence="2">
    <location>
        <begin position="66"/>
        <end position="91"/>
    </location>
</feature>
<feature type="region of interest" description="Disordered" evidence="2">
    <location>
        <begin position="322"/>
        <end position="357"/>
    </location>
</feature>
<dbReference type="Proteomes" id="UP000245433">
    <property type="component" value="Unassembled WGS sequence"/>
</dbReference>
<evidence type="ECO:0000256" key="1">
    <source>
        <dbReference type="ARBA" id="ARBA00022729"/>
    </source>
</evidence>
<accession>A0A2U1DEW5</accession>
<feature type="region of interest" description="Disordered" evidence="2">
    <location>
        <begin position="206"/>
        <end position="269"/>
    </location>
</feature>
<feature type="compositionally biased region" description="Low complexity" evidence="2">
    <location>
        <begin position="888"/>
        <end position="899"/>
    </location>
</feature>
<feature type="region of interest" description="Disordered" evidence="2">
    <location>
        <begin position="880"/>
        <end position="899"/>
    </location>
</feature>
<dbReference type="EMBL" id="QEKT01000001">
    <property type="protein sequence ID" value="PVY86092.1"/>
    <property type="molecule type" value="Genomic_DNA"/>
</dbReference>
<organism evidence="3 4">
    <name type="scientific">Convivina intestini</name>
    <dbReference type="NCBI Taxonomy" id="1505726"/>
    <lineage>
        <taxon>Bacteria</taxon>
        <taxon>Bacillati</taxon>
        <taxon>Bacillota</taxon>
        <taxon>Bacilli</taxon>
        <taxon>Lactobacillales</taxon>
        <taxon>Lactobacillaceae</taxon>
        <taxon>Convivina</taxon>
    </lineage>
</organism>